<dbReference type="Pfam" id="PF00389">
    <property type="entry name" value="2-Hacid_dh"/>
    <property type="match status" value="1"/>
</dbReference>
<accession>A0A8J7J4Q6</accession>
<dbReference type="InterPro" id="IPR006139">
    <property type="entry name" value="D-isomer_2_OHA_DH_cat_dom"/>
</dbReference>
<dbReference type="Gene3D" id="3.40.50.720">
    <property type="entry name" value="NAD(P)-binding Rossmann-like Domain"/>
    <property type="match status" value="2"/>
</dbReference>
<name>A0A8J7J4Q6_9BACT</name>
<dbReference type="InterPro" id="IPR036291">
    <property type="entry name" value="NAD(P)-bd_dom_sf"/>
</dbReference>
<dbReference type="GO" id="GO:0016616">
    <property type="term" value="F:oxidoreductase activity, acting on the CH-OH group of donors, NAD or NADP as acceptor"/>
    <property type="evidence" value="ECO:0007669"/>
    <property type="project" value="InterPro"/>
</dbReference>
<comment type="similarity">
    <text evidence="1 4">Belongs to the D-isomer specific 2-hydroxyacid dehydrogenase family.</text>
</comment>
<feature type="domain" description="D-isomer specific 2-hydroxyacid dehydrogenase catalytic" evidence="5">
    <location>
        <begin position="28"/>
        <end position="320"/>
    </location>
</feature>
<dbReference type="GO" id="GO:0051287">
    <property type="term" value="F:NAD binding"/>
    <property type="evidence" value="ECO:0007669"/>
    <property type="project" value="InterPro"/>
</dbReference>
<dbReference type="EMBL" id="JAEMHM010000001">
    <property type="protein sequence ID" value="MBJ6723191.1"/>
    <property type="molecule type" value="Genomic_DNA"/>
</dbReference>
<evidence type="ECO:0000259" key="5">
    <source>
        <dbReference type="Pfam" id="PF00389"/>
    </source>
</evidence>
<evidence type="ECO:0000313" key="8">
    <source>
        <dbReference type="Proteomes" id="UP000636888"/>
    </source>
</evidence>
<comment type="caution">
    <text evidence="7">The sequence shown here is derived from an EMBL/GenBank/DDBJ whole genome shotgun (WGS) entry which is preliminary data.</text>
</comment>
<dbReference type="Pfam" id="PF02826">
    <property type="entry name" value="2-Hacid_dh_C"/>
    <property type="match status" value="1"/>
</dbReference>
<evidence type="ECO:0000256" key="3">
    <source>
        <dbReference type="ARBA" id="ARBA00023027"/>
    </source>
</evidence>
<dbReference type="CDD" id="cd12162">
    <property type="entry name" value="2-Hacid_dh_4"/>
    <property type="match status" value="1"/>
</dbReference>
<evidence type="ECO:0000256" key="2">
    <source>
        <dbReference type="ARBA" id="ARBA00023002"/>
    </source>
</evidence>
<dbReference type="AlphaFoldDB" id="A0A8J7J4Q6"/>
<sequence length="326" mass="35224">MQTTLVVLDGYTLNPGDNPWDPVARFGSFSVYDRTPETLVVERTVDADIVLTNKTRLTAATLAQLPRLKLVCVLATGYNVVDLEACSRLGVPVVNVPEYGSDSVAQHAFALLLELTNHVALYHAAVQEGEWARARDFTLIKAPLSELYGKTFGIVGMGRIGGCVARIAHAFGMKVLAYNPRSRNVPEGVPVEWTTLEEVFRRSDVVSLHSPLTAENPAFVNRSLLSLMKPHAFLLNTARGGLINERDLADALNEGVIGGAGLDVAAVEPMPADSPLRGARNCIITPHIAWASLAARQRLMATTAKNIELFLAGTPQNVVNQPVPRS</sequence>
<protein>
    <submittedName>
        <fullName evidence="7">D-2-hydroxyacid dehydrogenase</fullName>
    </submittedName>
</protein>
<reference evidence="7" key="1">
    <citation type="submission" date="2020-12" db="EMBL/GenBank/DDBJ databases">
        <title>Geomonas sp. Red875, isolated from river sediment.</title>
        <authorList>
            <person name="Xu Z."/>
            <person name="Zhang Z."/>
            <person name="Masuda Y."/>
            <person name="Itoh H."/>
            <person name="Senoo K."/>
        </authorList>
    </citation>
    <scope>NUCLEOTIDE SEQUENCE</scope>
    <source>
        <strain evidence="7">Red875</strain>
    </source>
</reference>
<evidence type="ECO:0000256" key="1">
    <source>
        <dbReference type="ARBA" id="ARBA00005854"/>
    </source>
</evidence>
<dbReference type="FunFam" id="3.40.50.720:FF:000203">
    <property type="entry name" value="D-3-phosphoglycerate dehydrogenase (SerA)"/>
    <property type="match status" value="1"/>
</dbReference>
<organism evidence="7 8">
    <name type="scientific">Geomesophilobacter sediminis</name>
    <dbReference type="NCBI Taxonomy" id="2798584"/>
    <lineage>
        <taxon>Bacteria</taxon>
        <taxon>Pseudomonadati</taxon>
        <taxon>Thermodesulfobacteriota</taxon>
        <taxon>Desulfuromonadia</taxon>
        <taxon>Geobacterales</taxon>
        <taxon>Geobacteraceae</taxon>
        <taxon>Geomesophilobacter</taxon>
    </lineage>
</organism>
<dbReference type="SUPFAM" id="SSF52283">
    <property type="entry name" value="Formate/glycerate dehydrogenase catalytic domain-like"/>
    <property type="match status" value="1"/>
</dbReference>
<evidence type="ECO:0000256" key="4">
    <source>
        <dbReference type="RuleBase" id="RU003719"/>
    </source>
</evidence>
<dbReference type="InterPro" id="IPR050418">
    <property type="entry name" value="D-iso_2-hydroxyacid_DH_PdxB"/>
</dbReference>
<gene>
    <name evidence="7" type="ORF">JFN93_00590</name>
</gene>
<dbReference type="InterPro" id="IPR006140">
    <property type="entry name" value="D-isomer_DH_NAD-bd"/>
</dbReference>
<evidence type="ECO:0000259" key="6">
    <source>
        <dbReference type="Pfam" id="PF02826"/>
    </source>
</evidence>
<evidence type="ECO:0000313" key="7">
    <source>
        <dbReference type="EMBL" id="MBJ6723191.1"/>
    </source>
</evidence>
<feature type="domain" description="D-isomer specific 2-hydroxyacid dehydrogenase NAD-binding" evidence="6">
    <location>
        <begin position="109"/>
        <end position="289"/>
    </location>
</feature>
<keyword evidence="8" id="KW-1185">Reference proteome</keyword>
<dbReference type="Proteomes" id="UP000636888">
    <property type="component" value="Unassembled WGS sequence"/>
</dbReference>
<dbReference type="InterPro" id="IPR029753">
    <property type="entry name" value="D-isomer_DH_CS"/>
</dbReference>
<keyword evidence="2 4" id="KW-0560">Oxidoreductase</keyword>
<keyword evidence="3" id="KW-0520">NAD</keyword>
<dbReference type="SUPFAM" id="SSF51735">
    <property type="entry name" value="NAD(P)-binding Rossmann-fold domains"/>
    <property type="match status" value="1"/>
</dbReference>
<dbReference type="PROSITE" id="PS00670">
    <property type="entry name" value="D_2_HYDROXYACID_DH_2"/>
    <property type="match status" value="1"/>
</dbReference>
<dbReference type="RefSeq" id="WP_199382036.1">
    <property type="nucleotide sequence ID" value="NZ_JAEMHM010000001.1"/>
</dbReference>
<dbReference type="PANTHER" id="PTHR43761:SF1">
    <property type="entry name" value="D-ISOMER SPECIFIC 2-HYDROXYACID DEHYDROGENASE CATALYTIC DOMAIN-CONTAINING PROTEIN-RELATED"/>
    <property type="match status" value="1"/>
</dbReference>
<dbReference type="PANTHER" id="PTHR43761">
    <property type="entry name" value="D-ISOMER SPECIFIC 2-HYDROXYACID DEHYDROGENASE FAMILY PROTEIN (AFU_ORTHOLOGUE AFUA_1G13630)"/>
    <property type="match status" value="1"/>
</dbReference>
<proteinExistence type="inferred from homology"/>